<dbReference type="Proteomes" id="UP000022447">
    <property type="component" value="Unassembled WGS sequence"/>
</dbReference>
<gene>
    <name evidence="2" type="ORF">OCH239_06640</name>
</gene>
<reference evidence="2 3" key="1">
    <citation type="submission" date="2014-01" db="EMBL/GenBank/DDBJ databases">
        <title>Roseivivax halodurans JCM 10272 Genome Sequencing.</title>
        <authorList>
            <person name="Lai Q."/>
            <person name="Li G."/>
            <person name="Shao Z."/>
        </authorList>
    </citation>
    <scope>NUCLEOTIDE SEQUENCE [LARGE SCALE GENOMIC DNA]</scope>
    <source>
        <strain evidence="2 3">JCM 10272</strain>
    </source>
</reference>
<dbReference type="EMBL" id="JALZ01000017">
    <property type="protein sequence ID" value="ETX13867.1"/>
    <property type="molecule type" value="Genomic_DNA"/>
</dbReference>
<evidence type="ECO:0000259" key="1">
    <source>
        <dbReference type="Pfam" id="PF10135"/>
    </source>
</evidence>
<evidence type="ECO:0000313" key="3">
    <source>
        <dbReference type="Proteomes" id="UP000022447"/>
    </source>
</evidence>
<protein>
    <recommendedName>
        <fullName evidence="1">Flagellar protein FlgJ N-terminal domain-containing protein</fullName>
    </recommendedName>
</protein>
<dbReference type="Pfam" id="PF10135">
    <property type="entry name" value="Rod-binding"/>
    <property type="match status" value="1"/>
</dbReference>
<accession>X7ED55</accession>
<evidence type="ECO:0000313" key="2">
    <source>
        <dbReference type="EMBL" id="ETX13867.1"/>
    </source>
</evidence>
<organism evidence="2 3">
    <name type="scientific">Roseivivax halodurans JCM 10272</name>
    <dbReference type="NCBI Taxonomy" id="1449350"/>
    <lineage>
        <taxon>Bacteria</taxon>
        <taxon>Pseudomonadati</taxon>
        <taxon>Pseudomonadota</taxon>
        <taxon>Alphaproteobacteria</taxon>
        <taxon>Rhodobacterales</taxon>
        <taxon>Roseobacteraceae</taxon>
        <taxon>Roseivivax</taxon>
    </lineage>
</organism>
<sequence length="99" mass="10584">MKMPTKEVFMSPVLHTLQSASPHAQVRLRSAASALEAQFLSEMLKATRVAEPRESFGGGAGEAQFASFMRDAYAEKLAEAGGIGLADRIVAAMEERGDV</sequence>
<feature type="domain" description="Flagellar protein FlgJ N-terminal" evidence="1">
    <location>
        <begin position="43"/>
        <end position="90"/>
    </location>
</feature>
<dbReference type="AlphaFoldDB" id="X7ED55"/>
<comment type="caution">
    <text evidence="2">The sequence shown here is derived from an EMBL/GenBank/DDBJ whole genome shotgun (WGS) entry which is preliminary data.</text>
</comment>
<dbReference type="InterPro" id="IPR019301">
    <property type="entry name" value="Flagellar_prot_FlgJ_N"/>
</dbReference>
<name>X7ED55_9RHOB</name>
<dbReference type="eggNOG" id="COG3951">
    <property type="taxonomic scope" value="Bacteria"/>
</dbReference>
<keyword evidence="3" id="KW-1185">Reference proteome</keyword>
<dbReference type="STRING" id="1449350.OCH239_06640"/>
<proteinExistence type="predicted"/>